<organism evidence="2 3">
    <name type="scientific">Echinicola rosea</name>
    <dbReference type="NCBI Taxonomy" id="1807691"/>
    <lineage>
        <taxon>Bacteria</taxon>
        <taxon>Pseudomonadati</taxon>
        <taxon>Bacteroidota</taxon>
        <taxon>Cytophagia</taxon>
        <taxon>Cytophagales</taxon>
        <taxon>Cyclobacteriaceae</taxon>
        <taxon>Echinicola</taxon>
    </lineage>
</organism>
<name>A0ABQ1V535_9BACT</name>
<evidence type="ECO:0000259" key="1">
    <source>
        <dbReference type="Pfam" id="PF12728"/>
    </source>
</evidence>
<evidence type="ECO:0000313" key="3">
    <source>
        <dbReference type="Proteomes" id="UP000647339"/>
    </source>
</evidence>
<proteinExistence type="predicted"/>
<dbReference type="Pfam" id="PF12728">
    <property type="entry name" value="HTH_17"/>
    <property type="match status" value="1"/>
</dbReference>
<dbReference type="EMBL" id="BMIU01000014">
    <property type="protein sequence ID" value="GGF38613.1"/>
    <property type="molecule type" value="Genomic_DNA"/>
</dbReference>
<dbReference type="RefSeq" id="WP_137402965.1">
    <property type="nucleotide sequence ID" value="NZ_BMIU01000014.1"/>
</dbReference>
<protein>
    <recommendedName>
        <fullName evidence="1">Helix-turn-helix domain-containing protein</fullName>
    </recommendedName>
</protein>
<reference evidence="3" key="1">
    <citation type="journal article" date="2019" name="Int. J. Syst. Evol. Microbiol.">
        <title>The Global Catalogue of Microorganisms (GCM) 10K type strain sequencing project: providing services to taxonomists for standard genome sequencing and annotation.</title>
        <authorList>
            <consortium name="The Broad Institute Genomics Platform"/>
            <consortium name="The Broad Institute Genome Sequencing Center for Infectious Disease"/>
            <person name="Wu L."/>
            <person name="Ma J."/>
        </authorList>
    </citation>
    <scope>NUCLEOTIDE SEQUENCE [LARGE SCALE GENOMIC DNA]</scope>
    <source>
        <strain evidence="3">CGMCC 1.15407</strain>
    </source>
</reference>
<accession>A0ABQ1V535</accession>
<keyword evidence="3" id="KW-1185">Reference proteome</keyword>
<feature type="domain" description="Helix-turn-helix" evidence="1">
    <location>
        <begin position="40"/>
        <end position="88"/>
    </location>
</feature>
<dbReference type="InterPro" id="IPR041657">
    <property type="entry name" value="HTH_17"/>
</dbReference>
<dbReference type="InterPro" id="IPR009061">
    <property type="entry name" value="DNA-bd_dom_put_sf"/>
</dbReference>
<gene>
    <name evidence="2" type="ORF">GCM10011339_29020</name>
</gene>
<evidence type="ECO:0000313" key="2">
    <source>
        <dbReference type="EMBL" id="GGF38613.1"/>
    </source>
</evidence>
<sequence length="113" mass="13231">MKLKFEDLPNAIGQLIEQNTLILEILRESGISHKPKEQILTLEGICVLLKLKRQTIYSYVSKGIIPYYKKAGKLYFIREEVENWITSKQKSSRIEGVVFNPIRDFKDRGFKKK</sequence>
<dbReference type="Proteomes" id="UP000647339">
    <property type="component" value="Unassembled WGS sequence"/>
</dbReference>
<dbReference type="SUPFAM" id="SSF46955">
    <property type="entry name" value="Putative DNA-binding domain"/>
    <property type="match status" value="1"/>
</dbReference>
<comment type="caution">
    <text evidence="2">The sequence shown here is derived from an EMBL/GenBank/DDBJ whole genome shotgun (WGS) entry which is preliminary data.</text>
</comment>